<keyword evidence="1" id="KW-0862">Zinc</keyword>
<evidence type="ECO:0000259" key="3">
    <source>
        <dbReference type="PROSITE" id="PS50157"/>
    </source>
</evidence>
<feature type="compositionally biased region" description="Pro residues" evidence="2">
    <location>
        <begin position="371"/>
        <end position="384"/>
    </location>
</feature>
<organism evidence="4 5">
    <name type="scientific">Stemphylium lycopersici</name>
    <name type="common">Tomato gray leaf spot disease fungus</name>
    <name type="synonym">Thyrospora lycopersici</name>
    <dbReference type="NCBI Taxonomy" id="183478"/>
    <lineage>
        <taxon>Eukaryota</taxon>
        <taxon>Fungi</taxon>
        <taxon>Dikarya</taxon>
        <taxon>Ascomycota</taxon>
        <taxon>Pezizomycotina</taxon>
        <taxon>Dothideomycetes</taxon>
        <taxon>Pleosporomycetidae</taxon>
        <taxon>Pleosporales</taxon>
        <taxon>Pleosporineae</taxon>
        <taxon>Pleosporaceae</taxon>
        <taxon>Stemphylium</taxon>
    </lineage>
</organism>
<dbReference type="Gene3D" id="3.30.160.60">
    <property type="entry name" value="Classic Zinc Finger"/>
    <property type="match status" value="1"/>
</dbReference>
<keyword evidence="1" id="KW-0863">Zinc-finger</keyword>
<dbReference type="InterPro" id="IPR013087">
    <property type="entry name" value="Znf_C2H2_type"/>
</dbReference>
<reference evidence="5" key="1">
    <citation type="submission" date="2018-05" db="EMBL/GenBank/DDBJ databases">
        <title>Draft genome sequence of Stemphylium lycopersici strain CIDEFI 213.</title>
        <authorList>
            <person name="Medina R."/>
            <person name="Franco M.E.E."/>
            <person name="Lucentini C.G."/>
            <person name="Saparrat M.C.N."/>
            <person name="Balatti P.A."/>
        </authorList>
    </citation>
    <scope>NUCLEOTIDE SEQUENCE [LARGE SCALE GENOMIC DNA]</scope>
    <source>
        <strain evidence="5">CIDEFI 213</strain>
    </source>
</reference>
<evidence type="ECO:0000256" key="2">
    <source>
        <dbReference type="SAM" id="MobiDB-lite"/>
    </source>
</evidence>
<dbReference type="Proteomes" id="UP000249619">
    <property type="component" value="Unassembled WGS sequence"/>
</dbReference>
<name>A0A364MVW8_STELY</name>
<sequence>MSDSNECGSFEVMQLRWQHLQSQPPQFCSQEHNYENTQDPYLGHWPNSNVVAQPSAHPQHFSASSFSSTVPSYRSSNNSAFSGSSLRDSVASSVSDWSHSSSMSRDQHVLQTEYLLSNGPSAQVSYTPSPIGDVESLTAKGRPAKKPAAQEKDYFKTCVSANKQSRTCSKEYKYFCTSCGRPFVEKADWKRHEETFQERPEMFQCDLCPAIYFLDKDFTAHHVKSHRCAPCSGNTKRDKKTHAMSARSRRMVRTGWGCGFCCHFSSDWTERCNHIAHHMEKEGLTASHWIHSNVIHSLLQRPPVYYEWRRILQGMSPHTTLCSWNRHSTGRVEGYPDSNPNPQLQDYLEYYTSDQNATLLAHLAYRKMVKHPPPSHSPAPPPVPPKDHRGKALQDLTEDTDSWTQFINTVVEDDVPPQGVCHMDSWYDS</sequence>
<dbReference type="GO" id="GO:0008270">
    <property type="term" value="F:zinc ion binding"/>
    <property type="evidence" value="ECO:0007669"/>
    <property type="project" value="UniProtKB-KW"/>
</dbReference>
<keyword evidence="5" id="KW-1185">Reference proteome</keyword>
<dbReference type="STRING" id="183478.A0A364MVW8"/>
<gene>
    <name evidence="4" type="ORF">DDE83_007495</name>
</gene>
<comment type="caution">
    <text evidence="4">The sequence shown here is derived from an EMBL/GenBank/DDBJ whole genome shotgun (WGS) entry which is preliminary data.</text>
</comment>
<keyword evidence="1" id="KW-0479">Metal-binding</keyword>
<dbReference type="PROSITE" id="PS50157">
    <property type="entry name" value="ZINC_FINGER_C2H2_2"/>
    <property type="match status" value="1"/>
</dbReference>
<feature type="region of interest" description="Disordered" evidence="2">
    <location>
        <begin position="369"/>
        <end position="393"/>
    </location>
</feature>
<protein>
    <recommendedName>
        <fullName evidence="3">C2H2-type domain-containing protein</fullName>
    </recommendedName>
</protein>
<evidence type="ECO:0000313" key="5">
    <source>
        <dbReference type="Proteomes" id="UP000249619"/>
    </source>
</evidence>
<dbReference type="AlphaFoldDB" id="A0A364MVW8"/>
<dbReference type="EMBL" id="QGDH01000137">
    <property type="protein sequence ID" value="RAR05212.1"/>
    <property type="molecule type" value="Genomic_DNA"/>
</dbReference>
<feature type="domain" description="C2H2-type" evidence="3">
    <location>
        <begin position="174"/>
        <end position="201"/>
    </location>
</feature>
<feature type="region of interest" description="Disordered" evidence="2">
    <location>
        <begin position="125"/>
        <end position="145"/>
    </location>
</feature>
<evidence type="ECO:0000313" key="4">
    <source>
        <dbReference type="EMBL" id="RAR05212.1"/>
    </source>
</evidence>
<accession>A0A364MVW8</accession>
<evidence type="ECO:0000256" key="1">
    <source>
        <dbReference type="PROSITE-ProRule" id="PRU00042"/>
    </source>
</evidence>
<proteinExistence type="predicted"/>